<dbReference type="EMBL" id="JBHUDG010000047">
    <property type="protein sequence ID" value="MFD1631434.1"/>
    <property type="molecule type" value="Genomic_DNA"/>
</dbReference>
<organism evidence="1 2">
    <name type="scientific">Pseudopedobacter beijingensis</name>
    <dbReference type="NCBI Taxonomy" id="1207056"/>
    <lineage>
        <taxon>Bacteria</taxon>
        <taxon>Pseudomonadati</taxon>
        <taxon>Bacteroidota</taxon>
        <taxon>Sphingobacteriia</taxon>
        <taxon>Sphingobacteriales</taxon>
        <taxon>Sphingobacteriaceae</taxon>
        <taxon>Pseudopedobacter</taxon>
    </lineage>
</organism>
<name>A0ABW4IHG6_9SPHI</name>
<dbReference type="Proteomes" id="UP001597118">
    <property type="component" value="Unassembled WGS sequence"/>
</dbReference>
<proteinExistence type="predicted"/>
<accession>A0ABW4IHG6</accession>
<keyword evidence="2" id="KW-1185">Reference proteome</keyword>
<dbReference type="InterPro" id="IPR023214">
    <property type="entry name" value="HAD_sf"/>
</dbReference>
<evidence type="ECO:0000313" key="1">
    <source>
        <dbReference type="EMBL" id="MFD1631434.1"/>
    </source>
</evidence>
<dbReference type="InterPro" id="IPR041492">
    <property type="entry name" value="HAD_2"/>
</dbReference>
<sequence length="199" mass="23475">MLKFEDLNNNIQAVIFELDDVLYPQKDYDLQVFYLFANFLEYLEQYPPANDVIEFMSKRYEAHGSKDIFKETSRTFGIDEKYEENFNSLYVNAKLPLKLLLYKEVLAFLQELVVNRKQIYIVTKGNPQKQFNKIKHLEWNGLENYLKVYYVEEFNGKLNACIAKVLEDNQMEAQQVNFVGLAKHEEDVNLIGMGFIPID</sequence>
<gene>
    <name evidence="1" type="ORF">ACFSAH_16290</name>
</gene>
<reference evidence="2" key="1">
    <citation type="journal article" date="2019" name="Int. J. Syst. Evol. Microbiol.">
        <title>The Global Catalogue of Microorganisms (GCM) 10K type strain sequencing project: providing services to taxonomists for standard genome sequencing and annotation.</title>
        <authorList>
            <consortium name="The Broad Institute Genomics Platform"/>
            <consortium name="The Broad Institute Genome Sequencing Center for Infectious Disease"/>
            <person name="Wu L."/>
            <person name="Ma J."/>
        </authorList>
    </citation>
    <scope>NUCLEOTIDE SEQUENCE [LARGE SCALE GENOMIC DNA]</scope>
    <source>
        <strain evidence="2">CCUG 53762</strain>
    </source>
</reference>
<evidence type="ECO:0000313" key="2">
    <source>
        <dbReference type="Proteomes" id="UP001597118"/>
    </source>
</evidence>
<dbReference type="Pfam" id="PF13419">
    <property type="entry name" value="HAD_2"/>
    <property type="match status" value="1"/>
</dbReference>
<dbReference type="InterPro" id="IPR036412">
    <property type="entry name" value="HAD-like_sf"/>
</dbReference>
<protein>
    <submittedName>
        <fullName evidence="1">HAD hydrolase-like protein</fullName>
    </submittedName>
</protein>
<dbReference type="SUPFAM" id="SSF56784">
    <property type="entry name" value="HAD-like"/>
    <property type="match status" value="1"/>
</dbReference>
<dbReference type="Gene3D" id="1.10.150.520">
    <property type="match status" value="1"/>
</dbReference>
<dbReference type="RefSeq" id="WP_379663802.1">
    <property type="nucleotide sequence ID" value="NZ_JBHUDG010000047.1"/>
</dbReference>
<comment type="caution">
    <text evidence="1">The sequence shown here is derived from an EMBL/GenBank/DDBJ whole genome shotgun (WGS) entry which is preliminary data.</text>
</comment>
<dbReference type="Gene3D" id="3.40.50.1000">
    <property type="entry name" value="HAD superfamily/HAD-like"/>
    <property type="match status" value="1"/>
</dbReference>